<dbReference type="InterPro" id="IPR036837">
    <property type="entry name" value="Cation_efflux_CTD_sf"/>
</dbReference>
<keyword evidence="7 8" id="KW-0472">Membrane</keyword>
<dbReference type="InterPro" id="IPR050291">
    <property type="entry name" value="CDF_Transporter"/>
</dbReference>
<accession>A0A2U2CDE7</accession>
<proteinExistence type="inferred from homology"/>
<dbReference type="EMBL" id="QEYD01000004">
    <property type="protein sequence ID" value="PWE29824.1"/>
    <property type="molecule type" value="Genomic_DNA"/>
</dbReference>
<dbReference type="Pfam" id="PF01545">
    <property type="entry name" value="Cation_efflux"/>
    <property type="match status" value="1"/>
</dbReference>
<evidence type="ECO:0000256" key="8">
    <source>
        <dbReference type="SAM" id="Phobius"/>
    </source>
</evidence>
<dbReference type="GO" id="GO:0015341">
    <property type="term" value="F:zinc efflux antiporter activity"/>
    <property type="evidence" value="ECO:0007669"/>
    <property type="project" value="TreeGrafter"/>
</dbReference>
<dbReference type="Pfam" id="PF16916">
    <property type="entry name" value="ZT_dimer"/>
    <property type="match status" value="1"/>
</dbReference>
<keyword evidence="12" id="KW-1185">Reference proteome</keyword>
<dbReference type="Proteomes" id="UP000244940">
    <property type="component" value="Unassembled WGS sequence"/>
</dbReference>
<evidence type="ECO:0000256" key="2">
    <source>
        <dbReference type="ARBA" id="ARBA00008114"/>
    </source>
</evidence>
<evidence type="ECO:0000259" key="9">
    <source>
        <dbReference type="Pfam" id="PF01545"/>
    </source>
</evidence>
<evidence type="ECO:0000256" key="6">
    <source>
        <dbReference type="ARBA" id="ARBA00022989"/>
    </source>
</evidence>
<gene>
    <name evidence="11" type="ORF">C4N9_07420</name>
</gene>
<organism evidence="11 12">
    <name type="scientific">Pararhodobacter marinus</name>
    <dbReference type="NCBI Taxonomy" id="2184063"/>
    <lineage>
        <taxon>Bacteria</taxon>
        <taxon>Pseudomonadati</taxon>
        <taxon>Pseudomonadota</taxon>
        <taxon>Alphaproteobacteria</taxon>
        <taxon>Rhodobacterales</taxon>
        <taxon>Paracoccaceae</taxon>
        <taxon>Pararhodobacter</taxon>
    </lineage>
</organism>
<dbReference type="SUPFAM" id="SSF161111">
    <property type="entry name" value="Cation efflux protein transmembrane domain-like"/>
    <property type="match status" value="1"/>
</dbReference>
<comment type="subcellular location">
    <subcellularLocation>
        <location evidence="1">Membrane</location>
        <topology evidence="1">Multi-pass membrane protein</topology>
    </subcellularLocation>
</comment>
<keyword evidence="4" id="KW-1003">Cell membrane</keyword>
<name>A0A2U2CDE7_9RHOB</name>
<evidence type="ECO:0000256" key="5">
    <source>
        <dbReference type="ARBA" id="ARBA00022692"/>
    </source>
</evidence>
<dbReference type="PANTHER" id="PTHR43840">
    <property type="entry name" value="MITOCHONDRIAL METAL TRANSPORTER 1-RELATED"/>
    <property type="match status" value="1"/>
</dbReference>
<sequence length="316" mass="33128">MTTPAASDSRQTQWLNMSAGLASVGVAVTLVVLKLWALIATGALSVAASLADNALDVMMSVGALAAIAYAARPADSDHTFGHSSAEDLAALAQSALVLTSALVIMAMALSRLFAAEARPPAEEGWGIVVMLVSVVLTIALVLWQRYVARATGNKVVAADSLHYLGDLLPTLGVLAALATSALWGLSRVDSIVAALAALWLARSGLKIGREAWNALMDHAAAPEVVQRINVIAADWPGITGHHDVKTRMAGSRTFISLHVELDGRQTLNEAHAVADGLEHKLEAEIPGAEVIIHLDPVGPGSGRVPRGDDFERPFER</sequence>
<dbReference type="GO" id="GO:0015086">
    <property type="term" value="F:cadmium ion transmembrane transporter activity"/>
    <property type="evidence" value="ECO:0007669"/>
    <property type="project" value="TreeGrafter"/>
</dbReference>
<keyword evidence="6 8" id="KW-1133">Transmembrane helix</keyword>
<evidence type="ECO:0000256" key="3">
    <source>
        <dbReference type="ARBA" id="ARBA00022448"/>
    </source>
</evidence>
<protein>
    <submittedName>
        <fullName evidence="11">Cation-efflux pump</fullName>
    </submittedName>
</protein>
<dbReference type="Gene3D" id="1.20.1510.10">
    <property type="entry name" value="Cation efflux protein transmembrane domain"/>
    <property type="match status" value="1"/>
</dbReference>
<feature type="transmembrane region" description="Helical" evidence="8">
    <location>
        <begin position="125"/>
        <end position="147"/>
    </location>
</feature>
<feature type="transmembrane region" description="Helical" evidence="8">
    <location>
        <begin position="91"/>
        <end position="113"/>
    </location>
</feature>
<keyword evidence="5 8" id="KW-0812">Transmembrane</keyword>
<dbReference type="GO" id="GO:0006882">
    <property type="term" value="P:intracellular zinc ion homeostasis"/>
    <property type="evidence" value="ECO:0007669"/>
    <property type="project" value="TreeGrafter"/>
</dbReference>
<dbReference type="InterPro" id="IPR002524">
    <property type="entry name" value="Cation_efflux"/>
</dbReference>
<feature type="transmembrane region" description="Helical" evidence="8">
    <location>
        <begin position="20"/>
        <end position="47"/>
    </location>
</feature>
<dbReference type="InterPro" id="IPR027469">
    <property type="entry name" value="Cation_efflux_TMD_sf"/>
</dbReference>
<comment type="caution">
    <text evidence="11">The sequence shown here is derived from an EMBL/GenBank/DDBJ whole genome shotgun (WGS) entry which is preliminary data.</text>
</comment>
<dbReference type="InterPro" id="IPR027470">
    <property type="entry name" value="Cation_efflux_CTD"/>
</dbReference>
<comment type="similarity">
    <text evidence="2">Belongs to the cation diffusion facilitator (CDF) transporter (TC 2.A.4) family.</text>
</comment>
<feature type="transmembrane region" description="Helical" evidence="8">
    <location>
        <begin position="167"/>
        <end position="200"/>
    </location>
</feature>
<feature type="domain" description="Cation efflux protein cytoplasmic" evidence="10">
    <location>
        <begin position="222"/>
        <end position="296"/>
    </location>
</feature>
<keyword evidence="3" id="KW-0813">Transport</keyword>
<reference evidence="11 12" key="1">
    <citation type="submission" date="2018-05" db="EMBL/GenBank/DDBJ databases">
        <title>Pararhodobacter marina sp. nov., isolated from deep-sea water of the Indian Ocean.</title>
        <authorList>
            <person name="Lai Q.Sr."/>
            <person name="Liu X."/>
            <person name="Shao Z."/>
        </authorList>
    </citation>
    <scope>NUCLEOTIDE SEQUENCE [LARGE SCALE GENOMIC DNA]</scope>
    <source>
        <strain evidence="11 12">CIC4N-9</strain>
    </source>
</reference>
<evidence type="ECO:0000313" key="11">
    <source>
        <dbReference type="EMBL" id="PWE29824.1"/>
    </source>
</evidence>
<dbReference type="SUPFAM" id="SSF160240">
    <property type="entry name" value="Cation efflux protein cytoplasmic domain-like"/>
    <property type="match status" value="1"/>
</dbReference>
<dbReference type="GO" id="GO:0015093">
    <property type="term" value="F:ferrous iron transmembrane transporter activity"/>
    <property type="evidence" value="ECO:0007669"/>
    <property type="project" value="TreeGrafter"/>
</dbReference>
<dbReference type="OrthoDB" id="9806522at2"/>
<evidence type="ECO:0000256" key="4">
    <source>
        <dbReference type="ARBA" id="ARBA00022475"/>
    </source>
</evidence>
<evidence type="ECO:0000256" key="7">
    <source>
        <dbReference type="ARBA" id="ARBA00023136"/>
    </source>
</evidence>
<dbReference type="PANTHER" id="PTHR43840:SF41">
    <property type="entry name" value="CATION-EFFLUX PUMP FIEF"/>
    <property type="match status" value="1"/>
</dbReference>
<dbReference type="AlphaFoldDB" id="A0A2U2CDE7"/>
<dbReference type="InterPro" id="IPR058533">
    <property type="entry name" value="Cation_efflux_TM"/>
</dbReference>
<evidence type="ECO:0000256" key="1">
    <source>
        <dbReference type="ARBA" id="ARBA00004141"/>
    </source>
</evidence>
<dbReference type="GO" id="GO:0005886">
    <property type="term" value="C:plasma membrane"/>
    <property type="evidence" value="ECO:0007669"/>
    <property type="project" value="TreeGrafter"/>
</dbReference>
<dbReference type="NCBIfam" id="TIGR01297">
    <property type="entry name" value="CDF"/>
    <property type="match status" value="1"/>
</dbReference>
<feature type="domain" description="Cation efflux protein transmembrane" evidence="9">
    <location>
        <begin position="22"/>
        <end position="216"/>
    </location>
</feature>
<evidence type="ECO:0000313" key="12">
    <source>
        <dbReference type="Proteomes" id="UP000244940"/>
    </source>
</evidence>
<evidence type="ECO:0000259" key="10">
    <source>
        <dbReference type="Pfam" id="PF16916"/>
    </source>
</evidence>
<dbReference type="Gene3D" id="3.30.70.1350">
    <property type="entry name" value="Cation efflux protein, cytoplasmic domain"/>
    <property type="match status" value="1"/>
</dbReference>